<feature type="domain" description="Tetratricopeptide repeat protein 21A/21B fourth ARM" evidence="8">
    <location>
        <begin position="697"/>
        <end position="850"/>
    </location>
</feature>
<dbReference type="Pfam" id="PF25068">
    <property type="entry name" value="ARM_TT21_4th"/>
    <property type="match status" value="1"/>
</dbReference>
<dbReference type="GO" id="GO:0035721">
    <property type="term" value="P:intraciliary retrograde transport"/>
    <property type="evidence" value="ECO:0007669"/>
    <property type="project" value="TreeGrafter"/>
</dbReference>
<keyword evidence="3 4" id="KW-0802">TPR repeat</keyword>
<evidence type="ECO:0000259" key="6">
    <source>
        <dbReference type="Pfam" id="PF25062"/>
    </source>
</evidence>
<dbReference type="GO" id="GO:0005929">
    <property type="term" value="C:cilium"/>
    <property type="evidence" value="ECO:0007669"/>
    <property type="project" value="GOC"/>
</dbReference>
<organism evidence="9 10">
    <name type="scientific">Terrapene triunguis</name>
    <name type="common">Three-toed box turtle</name>
    <dbReference type="NCBI Taxonomy" id="2587831"/>
    <lineage>
        <taxon>Eukaryota</taxon>
        <taxon>Metazoa</taxon>
        <taxon>Chordata</taxon>
        <taxon>Craniata</taxon>
        <taxon>Vertebrata</taxon>
        <taxon>Euteleostomi</taxon>
        <taxon>Archelosauria</taxon>
        <taxon>Testudinata</taxon>
        <taxon>Testudines</taxon>
        <taxon>Cryptodira</taxon>
        <taxon>Durocryptodira</taxon>
        <taxon>Testudinoidea</taxon>
        <taxon>Emydidae</taxon>
        <taxon>Terrapene</taxon>
    </lineage>
</organism>
<protein>
    <submittedName>
        <fullName evidence="9">Tetratricopeptide repeat domain 21B</fullName>
    </submittedName>
</protein>
<dbReference type="FunFam" id="1.25.40.10:FF:000414">
    <property type="entry name" value="Tetratricopeptide repeat domain 21B"/>
    <property type="match status" value="1"/>
</dbReference>
<feature type="repeat" description="TPR" evidence="4">
    <location>
        <begin position="728"/>
        <end position="761"/>
    </location>
</feature>
<feature type="domain" description="Tetratricopeptide repeat protein 21A/21B N-terminal ARM repeat" evidence="6">
    <location>
        <begin position="5"/>
        <end position="212"/>
    </location>
</feature>
<dbReference type="PROSITE" id="PS50293">
    <property type="entry name" value="TPR_REGION"/>
    <property type="match status" value="1"/>
</dbReference>
<feature type="repeat" description="TPR" evidence="4">
    <location>
        <begin position="891"/>
        <end position="924"/>
    </location>
</feature>
<dbReference type="FunFam" id="1.25.40.10:FF:003438">
    <property type="entry name" value="Tetratricopeptide repeat domain 21B"/>
    <property type="match status" value="1"/>
</dbReference>
<gene>
    <name evidence="9" type="primary">TTC21B</name>
</gene>
<dbReference type="PANTHER" id="PTHR14699">
    <property type="entry name" value="STI2 PROTEIN-RELATED"/>
    <property type="match status" value="1"/>
</dbReference>
<dbReference type="InterPro" id="IPR056832">
    <property type="entry name" value="ARM_TT21_2nd"/>
</dbReference>
<reference evidence="9" key="1">
    <citation type="submission" date="2025-08" db="UniProtKB">
        <authorList>
            <consortium name="Ensembl"/>
        </authorList>
    </citation>
    <scope>IDENTIFICATION</scope>
</reference>
<dbReference type="InterPro" id="IPR056835">
    <property type="entry name" value="ARM_TT21_5th"/>
</dbReference>
<feature type="repeat" description="TPR" evidence="4">
    <location>
        <begin position="661"/>
        <end position="694"/>
    </location>
</feature>
<evidence type="ECO:0000256" key="1">
    <source>
        <dbReference type="ARBA" id="ARBA00010935"/>
    </source>
</evidence>
<evidence type="ECO:0000256" key="4">
    <source>
        <dbReference type="PROSITE-ProRule" id="PRU00339"/>
    </source>
</evidence>
<evidence type="ECO:0000256" key="2">
    <source>
        <dbReference type="ARBA" id="ARBA00022737"/>
    </source>
</evidence>
<dbReference type="GO" id="GO:0061512">
    <property type="term" value="P:protein localization to cilium"/>
    <property type="evidence" value="ECO:0007669"/>
    <property type="project" value="TreeGrafter"/>
</dbReference>
<dbReference type="FunFam" id="1.25.40.10:FF:000448">
    <property type="entry name" value="Tetratricopeptide repeat domain 21B"/>
    <property type="match status" value="1"/>
</dbReference>
<dbReference type="Pfam" id="PF25058">
    <property type="entry name" value="ARM_TT21"/>
    <property type="match status" value="1"/>
</dbReference>
<name>A0A674KJ27_9SAUR</name>
<dbReference type="Pfam" id="PF25060">
    <property type="entry name" value="ARM_TT21_2nd"/>
    <property type="match status" value="1"/>
</dbReference>
<dbReference type="Gene3D" id="1.25.40.10">
    <property type="entry name" value="Tetratricopeptide repeat domain"/>
    <property type="match status" value="4"/>
</dbReference>
<evidence type="ECO:0000259" key="7">
    <source>
        <dbReference type="Pfam" id="PF25064"/>
    </source>
</evidence>
<dbReference type="Pfam" id="PF25062">
    <property type="entry name" value="ARM_TT21_N"/>
    <property type="match status" value="1"/>
</dbReference>
<dbReference type="InterPro" id="IPR013105">
    <property type="entry name" value="TPR_2"/>
</dbReference>
<dbReference type="InterPro" id="IPR056833">
    <property type="entry name" value="ARM_TT21_N"/>
</dbReference>
<dbReference type="FunFam" id="1.25.40.10:FF:000245">
    <property type="entry name" value="Tetratricopeptide repeat domain 21B"/>
    <property type="match status" value="2"/>
</dbReference>
<dbReference type="GO" id="GO:0030991">
    <property type="term" value="C:intraciliary transport particle A"/>
    <property type="evidence" value="ECO:0007669"/>
    <property type="project" value="TreeGrafter"/>
</dbReference>
<dbReference type="SUPFAM" id="SSF48452">
    <property type="entry name" value="TPR-like"/>
    <property type="match status" value="5"/>
</dbReference>
<dbReference type="InterPro" id="IPR011990">
    <property type="entry name" value="TPR-like_helical_dom_sf"/>
</dbReference>
<dbReference type="InterPro" id="IPR056836">
    <property type="entry name" value="ARM_TT21_4th"/>
</dbReference>
<dbReference type="Proteomes" id="UP000472274">
    <property type="component" value="Unplaced"/>
</dbReference>
<proteinExistence type="inferred from homology"/>
<dbReference type="InterPro" id="IPR040364">
    <property type="entry name" value="TTC21A/TTC21B"/>
</dbReference>
<evidence type="ECO:0000313" key="9">
    <source>
        <dbReference type="Ensembl" id="ENSTMTP00000032114.1"/>
    </source>
</evidence>
<evidence type="ECO:0000313" key="10">
    <source>
        <dbReference type="Proteomes" id="UP000472274"/>
    </source>
</evidence>
<dbReference type="Ensembl" id="ENSTMTT00000033265.1">
    <property type="protein sequence ID" value="ENSTMTP00000032114.1"/>
    <property type="gene ID" value="ENSTMTG00000022960.1"/>
</dbReference>
<keyword evidence="2" id="KW-0677">Repeat</keyword>
<sequence length="1120" mass="127555">LSGGAANEALKKFGNDPVFLFYRAYGMMMEGHVQEAIREFESIKNKQEVSLCTMMALICAHKKSSNPDRDAILELDAKMKEQRKTAGQQALYFAGLFLWHLGRQDKAREYIDRMIKVSNGNKEGLILKAWLDLTCGKEAYIKKAVKYFDEGMQDGNDPFALLGKAQYFEVRQNYSGALETVNQIIANFPDFLPGFIKKMKLQLALQDWEQAVETAQRFSIRICNHWTGRDLERSSSPCGRNQLILQQTQILVERAFDMASHDSEIATELGYQMILQGKVKEALKWYKTAMVLDETSVSALTGIIRCQIIEGQLEDADQQLEFLNEIQQSIGKSGELSFLRAVLAMKKHQRQEEVIHLLNDVLDTHFSSLHGLPLGIQYFEKLNPDFLLEIVREYLNFCPTQPANPGQPPSPLLKHCASVLETVVKTVPSLLHAVFLIAKVKYLSGDIEASHSVLQHCLEQNPSYPDAHLLMAQVHLSQNNFKLCSQSLELCLSYNFEVREHPLYHLIKAQTQKKMGEISEAIKTLQMAMNLPGMRGAVAFSKSKAKRNEIDASNRVSIFLELVEAHRLNGEQHEAAKVLQDAINEFTGTPEELRVVIANADLALAQGDIEQALTMLRNITSEQPYFVQAKEKMADIYLQYRKEKKLYASCYRDLVDKLPSSHTFLLLGDAYMNIQEPEEAIEVYEQALKKNPRDGALASKIGKALIKTHNYSKAISYYEAALKNGQQNILCYDLAELLLKLRQYEKAEKVLQQALDHEPVNELSSLTEDGRYQVLLAKIYSKMEKTDEAIVSLQQARELQARVLKRVQIEQLDAVPAQKQLVAEICAEIAKHCTAQRNYEKAIKFYKEALVHCETDNKVMLELARLYLAQDDTDACQHQCALLLKNDQDNEAATMMMADLMFRKQDYEQAVFHFQQLLERKPDNYATLSRLIDLLRRAGKLEEVPRFLVMSEKHSSRAKLEPGFHYCKGLYLWYTGEPNDALRHFNRARKDSDWGQNAVYNMIEICLNPDNETVGGEVFENLDGDIGNSTEKQESVQLAVRTAEKLLKELKPQTIQGHIQLRIMENYCLMATKQKSNVEQALNTFTEVVVAEVGNFLSPPPFPSSTKKYFCFFFNNFFSV</sequence>
<dbReference type="Pfam" id="PF07719">
    <property type="entry name" value="TPR_2"/>
    <property type="match status" value="1"/>
</dbReference>
<evidence type="ECO:0000259" key="5">
    <source>
        <dbReference type="Pfam" id="PF25060"/>
    </source>
</evidence>
<feature type="repeat" description="TPR" evidence="4">
    <location>
        <begin position="263"/>
        <end position="296"/>
    </location>
</feature>
<dbReference type="AlphaFoldDB" id="A0A674KJ27"/>
<dbReference type="GeneTree" id="ENSGT00390000005979"/>
<reference evidence="9" key="2">
    <citation type="submission" date="2025-09" db="UniProtKB">
        <authorList>
            <consortium name="Ensembl"/>
        </authorList>
    </citation>
    <scope>IDENTIFICATION</scope>
</reference>
<dbReference type="SMART" id="SM00028">
    <property type="entry name" value="TPR"/>
    <property type="match status" value="12"/>
</dbReference>
<feature type="domain" description="Tetratricopeptide repeat protein 21A/21B fifth ARM repeats" evidence="7">
    <location>
        <begin position="891"/>
        <end position="1007"/>
    </location>
</feature>
<dbReference type="InterPro" id="IPR019734">
    <property type="entry name" value="TPR_rpt"/>
</dbReference>
<evidence type="ECO:0000256" key="3">
    <source>
        <dbReference type="ARBA" id="ARBA00022803"/>
    </source>
</evidence>
<evidence type="ECO:0000259" key="8">
    <source>
        <dbReference type="Pfam" id="PF25068"/>
    </source>
</evidence>
<comment type="similarity">
    <text evidence="1">Belongs to the TTC21 family.</text>
</comment>
<accession>A0A674KJ27</accession>
<dbReference type="PANTHER" id="PTHR14699:SF1">
    <property type="entry name" value="TETRATRICOPEPTIDE REPEAT PROTEIN 21B"/>
    <property type="match status" value="1"/>
</dbReference>
<feature type="domain" description="Tetratricopeptide repeat protein 21A/21B second ARM" evidence="5">
    <location>
        <begin position="238"/>
        <end position="479"/>
    </location>
</feature>
<keyword evidence="10" id="KW-1185">Reference proteome</keyword>
<dbReference type="PROSITE" id="PS50005">
    <property type="entry name" value="TPR"/>
    <property type="match status" value="4"/>
</dbReference>
<dbReference type="Pfam" id="PF25064">
    <property type="entry name" value="ARM_TT21_5th"/>
    <property type="match status" value="1"/>
</dbReference>